<reference evidence="2 3" key="1">
    <citation type="submission" date="2020-04" db="EMBL/GenBank/DDBJ databases">
        <authorList>
            <person name="De Canck E."/>
        </authorList>
    </citation>
    <scope>NUCLEOTIDE SEQUENCE [LARGE SCALE GENOMIC DNA]</scope>
    <source>
        <strain evidence="2 3">LMG 29660</strain>
    </source>
</reference>
<evidence type="ECO:0000256" key="1">
    <source>
        <dbReference type="SAM" id="MobiDB-lite"/>
    </source>
</evidence>
<feature type="region of interest" description="Disordered" evidence="1">
    <location>
        <begin position="37"/>
        <end position="56"/>
    </location>
</feature>
<evidence type="ECO:0000313" key="2">
    <source>
        <dbReference type="EMBL" id="CAB3746375.1"/>
    </source>
</evidence>
<organism evidence="2 3">
    <name type="scientific">Burkholderia puraquae</name>
    <dbReference type="NCBI Taxonomy" id="1904757"/>
    <lineage>
        <taxon>Bacteria</taxon>
        <taxon>Pseudomonadati</taxon>
        <taxon>Pseudomonadota</taxon>
        <taxon>Betaproteobacteria</taxon>
        <taxon>Burkholderiales</taxon>
        <taxon>Burkholderiaceae</taxon>
        <taxon>Burkholderia</taxon>
        <taxon>Burkholderia cepacia complex</taxon>
    </lineage>
</organism>
<accession>A0A6J5CZZ8</accession>
<dbReference type="Proteomes" id="UP000494135">
    <property type="component" value="Unassembled WGS sequence"/>
</dbReference>
<sequence length="99" mass="10953">MQLTTADLRASLAERLPINFALLIVVDASRCPCMKTSTRAPGALLSPPSSGPLQTRPKWRIVLAGQRRHGRAGTRPAPPRRRFQEDTRCLSAPKRLLAR</sequence>
<gene>
    <name evidence="2" type="ORF">LMG29660_00177</name>
</gene>
<feature type="compositionally biased region" description="Low complexity" evidence="1">
    <location>
        <begin position="40"/>
        <end position="53"/>
    </location>
</feature>
<protein>
    <submittedName>
        <fullName evidence="2">Uncharacterized protein</fullName>
    </submittedName>
</protein>
<dbReference type="EMBL" id="CADIKG010000001">
    <property type="protein sequence ID" value="CAB3746375.1"/>
    <property type="molecule type" value="Genomic_DNA"/>
</dbReference>
<evidence type="ECO:0000313" key="3">
    <source>
        <dbReference type="Proteomes" id="UP000494135"/>
    </source>
</evidence>
<dbReference type="AlphaFoldDB" id="A0A6J5CZZ8"/>
<name>A0A6J5CZZ8_9BURK</name>
<feature type="region of interest" description="Disordered" evidence="1">
    <location>
        <begin position="65"/>
        <end position="99"/>
    </location>
</feature>
<proteinExistence type="predicted"/>